<evidence type="ECO:0000259" key="3">
    <source>
        <dbReference type="Pfam" id="PF01915"/>
    </source>
</evidence>
<evidence type="ECO:0000313" key="5">
    <source>
        <dbReference type="EMBL" id="RDV25684.1"/>
    </source>
</evidence>
<name>A0A3D8M7Y9_9ALTE</name>
<protein>
    <submittedName>
        <fullName evidence="5">Glycoside hydrolase family 3 protein</fullName>
    </submittedName>
</protein>
<keyword evidence="6" id="KW-1185">Reference proteome</keyword>
<dbReference type="Pfam" id="PF18559">
    <property type="entry name" value="Exop_C"/>
    <property type="match status" value="1"/>
</dbReference>
<dbReference type="Gene3D" id="3.40.50.1700">
    <property type="entry name" value="Glycoside hydrolase family 3 C-terminal domain"/>
    <property type="match status" value="1"/>
</dbReference>
<gene>
    <name evidence="5" type="ORF">DXV75_09880</name>
</gene>
<dbReference type="InterPro" id="IPR017853">
    <property type="entry name" value="GH"/>
</dbReference>
<dbReference type="InterPro" id="IPR051915">
    <property type="entry name" value="Cellulose_Degrad_GH3"/>
</dbReference>
<organism evidence="5 6">
    <name type="scientific">Alteromonas aestuariivivens</name>
    <dbReference type="NCBI Taxonomy" id="1938339"/>
    <lineage>
        <taxon>Bacteria</taxon>
        <taxon>Pseudomonadati</taxon>
        <taxon>Pseudomonadota</taxon>
        <taxon>Gammaproteobacteria</taxon>
        <taxon>Alteromonadales</taxon>
        <taxon>Alteromonadaceae</taxon>
        <taxon>Alteromonas/Salinimonas group</taxon>
        <taxon>Alteromonas</taxon>
    </lineage>
</organism>
<dbReference type="Gene3D" id="3.20.20.300">
    <property type="entry name" value="Glycoside hydrolase, family 3, N-terminal domain"/>
    <property type="match status" value="1"/>
</dbReference>
<dbReference type="InterPro" id="IPR001764">
    <property type="entry name" value="Glyco_hydro_3_N"/>
</dbReference>
<dbReference type="PRINTS" id="PR00133">
    <property type="entry name" value="GLHYDRLASE3"/>
</dbReference>
<feature type="domain" description="ExoP galactose-binding-like" evidence="4">
    <location>
        <begin position="613"/>
        <end position="765"/>
    </location>
</feature>
<dbReference type="SUPFAM" id="SSF51445">
    <property type="entry name" value="(Trans)glycosidases"/>
    <property type="match status" value="1"/>
</dbReference>
<dbReference type="PANTHER" id="PTHR30620:SF77">
    <property type="entry name" value="LYSOSOMAL BETA GLUCOSIDASE-LIKE"/>
    <property type="match status" value="1"/>
</dbReference>
<feature type="domain" description="Glycoside hydrolase family 3 N-terminal" evidence="2">
    <location>
        <begin position="2"/>
        <end position="326"/>
    </location>
</feature>
<dbReference type="GO" id="GO:0008422">
    <property type="term" value="F:beta-glucosidase activity"/>
    <property type="evidence" value="ECO:0007669"/>
    <property type="project" value="TreeGrafter"/>
</dbReference>
<reference evidence="6" key="1">
    <citation type="submission" date="2018-08" db="EMBL/GenBank/DDBJ databases">
        <authorList>
            <person name="Zhang J."/>
            <person name="Du Z.-J."/>
        </authorList>
    </citation>
    <scope>NUCLEOTIDE SEQUENCE [LARGE SCALE GENOMIC DNA]</scope>
    <source>
        <strain evidence="6">KCTC 52655</strain>
    </source>
</reference>
<dbReference type="OrthoDB" id="9781691at2"/>
<evidence type="ECO:0000259" key="4">
    <source>
        <dbReference type="Pfam" id="PF18559"/>
    </source>
</evidence>
<accession>A0A3D8M7Y9</accession>
<sequence length="777" mass="82620">MTLEEKVGQVIQADIASVTPEEVAEYNLGSVLNGGNSAPFNDNHTAPENWLDLADAFWTASTDRSDGGVGIPVIWGVDAVHGHNNIVGATLFPHNIGLGAANDADLIRRIGAATATEIRVTGNDWTFAPTVAVAQNDRWGRTYESYAEIPSIVSKYSAAMVEGLQGKVNSDVFLDQHHVISTVKHFVGDGSTVDGVDQGDSQVTEEELRDIHAAGYPSAIQAGVQVAMASYNSWHGQKMHGFKPMLSDVLVDRMGFDGFVVGDWNGHGQVAGCTPQSCAQAFNAGLDMFMAPDSWKALYSNVLEQVRTGIISESRLDQAVSRILRVKMRAGIFEAGLPSERPYAGDWSVLGSAEHRALAREAVRKSLVLIKNNNQLLPLLPSSKVVVAGSGADDIAQAAGGWTLTWQGSGNTNAHFPNGQSIYAGIAEYVEANGGQIEFTANGTFSGQPDVAIVVFGEQPYAEFQGDIANVDFADEHGLELLAAFRQAGIPTVSVFLSGRPLWVNPELNLSDAFVAAWLPGSEGGGVADMLFATADGQPRYDFSGRLSFSWPADPSQALLNIQDENYSPLFPVGYGLSIHDDSPVMTLNEQVESALATDFSKRYLYAGDAVPPWQLVAADGGGSTVINQPRMSSVNGALEVVATDHNAQEDTVIVTWAGAGSLSIQGETIDIARQSNGDMALELVYQVLKPASGNISLGMYCTGPGCAGNLDLTAQLNKLTGQGWQRSAIKLSCFEQMGADMNQITRPLVIESTSGLQLQIAEAHLVANQGQASCSL</sequence>
<evidence type="ECO:0000256" key="1">
    <source>
        <dbReference type="ARBA" id="ARBA00022801"/>
    </source>
</evidence>
<dbReference type="Pfam" id="PF00933">
    <property type="entry name" value="Glyco_hydro_3"/>
    <property type="match status" value="1"/>
</dbReference>
<dbReference type="AlphaFoldDB" id="A0A3D8M7Y9"/>
<dbReference type="GO" id="GO:0009251">
    <property type="term" value="P:glucan catabolic process"/>
    <property type="evidence" value="ECO:0007669"/>
    <property type="project" value="TreeGrafter"/>
</dbReference>
<dbReference type="InterPro" id="IPR002772">
    <property type="entry name" value="Glyco_hydro_3_C"/>
</dbReference>
<dbReference type="Gene3D" id="2.60.120.430">
    <property type="entry name" value="Galactose-binding lectin"/>
    <property type="match status" value="1"/>
</dbReference>
<dbReference type="EMBL" id="QRHA01000006">
    <property type="protein sequence ID" value="RDV25684.1"/>
    <property type="molecule type" value="Genomic_DNA"/>
</dbReference>
<dbReference type="PANTHER" id="PTHR30620">
    <property type="entry name" value="PERIPLASMIC BETA-GLUCOSIDASE-RELATED"/>
    <property type="match status" value="1"/>
</dbReference>
<dbReference type="Pfam" id="PF01915">
    <property type="entry name" value="Glyco_hydro_3_C"/>
    <property type="match status" value="1"/>
</dbReference>
<dbReference type="InterPro" id="IPR036962">
    <property type="entry name" value="Glyco_hydro_3_N_sf"/>
</dbReference>
<comment type="caution">
    <text evidence="5">The sequence shown here is derived from an EMBL/GenBank/DDBJ whole genome shotgun (WGS) entry which is preliminary data.</text>
</comment>
<dbReference type="InterPro" id="IPR036881">
    <property type="entry name" value="Glyco_hydro_3_C_sf"/>
</dbReference>
<evidence type="ECO:0000313" key="6">
    <source>
        <dbReference type="Proteomes" id="UP000256561"/>
    </source>
</evidence>
<proteinExistence type="predicted"/>
<feature type="domain" description="Glycoside hydrolase family 3 C-terminal" evidence="3">
    <location>
        <begin position="367"/>
        <end position="578"/>
    </location>
</feature>
<dbReference type="InterPro" id="IPR041443">
    <property type="entry name" value="Exop_C"/>
</dbReference>
<keyword evidence="1 5" id="KW-0378">Hydrolase</keyword>
<dbReference type="Proteomes" id="UP000256561">
    <property type="component" value="Unassembled WGS sequence"/>
</dbReference>
<evidence type="ECO:0000259" key="2">
    <source>
        <dbReference type="Pfam" id="PF00933"/>
    </source>
</evidence>
<dbReference type="SUPFAM" id="SSF52279">
    <property type="entry name" value="Beta-D-glucan exohydrolase, C-terminal domain"/>
    <property type="match status" value="1"/>
</dbReference>